<keyword evidence="2" id="KW-0732">Signal</keyword>
<feature type="chain" id="PRO_5033021907" description="Cobalt transporter" evidence="2">
    <location>
        <begin position="20"/>
        <end position="132"/>
    </location>
</feature>
<evidence type="ECO:0000313" key="4">
    <source>
        <dbReference type="Proteomes" id="UP000470302"/>
    </source>
</evidence>
<feature type="compositionally biased region" description="Basic and acidic residues" evidence="1">
    <location>
        <begin position="52"/>
        <end position="63"/>
    </location>
</feature>
<organism evidence="3 4">
    <name type="scientific">Duganella vulcania</name>
    <dbReference type="NCBI Taxonomy" id="2692166"/>
    <lineage>
        <taxon>Bacteria</taxon>
        <taxon>Pseudomonadati</taxon>
        <taxon>Pseudomonadota</taxon>
        <taxon>Betaproteobacteria</taxon>
        <taxon>Burkholderiales</taxon>
        <taxon>Oxalobacteraceae</taxon>
        <taxon>Telluria group</taxon>
        <taxon>Duganella</taxon>
    </lineage>
</organism>
<protein>
    <recommendedName>
        <fullName evidence="5">Cobalt transporter</fullName>
    </recommendedName>
</protein>
<feature type="region of interest" description="Disordered" evidence="1">
    <location>
        <begin position="52"/>
        <end position="77"/>
    </location>
</feature>
<dbReference type="EMBL" id="WWCW01000293">
    <property type="protein sequence ID" value="MYM91861.1"/>
    <property type="molecule type" value="Genomic_DNA"/>
</dbReference>
<sequence>MKKAFLILMMLVLPLQTLAAAERTLTHLLGAGHGPDMRIVLQHMLQHADLVPHHHDDDHDHGAGDGTTHVDGSQKSLQHLADHEQGGGAYMALPASPEACLPAVLRLAPLFRLDAYPERTTSPLLRPPRSRA</sequence>
<comment type="caution">
    <text evidence="3">The sequence shown here is derived from an EMBL/GenBank/DDBJ whole genome shotgun (WGS) entry which is preliminary data.</text>
</comment>
<evidence type="ECO:0000313" key="3">
    <source>
        <dbReference type="EMBL" id="MYM91861.1"/>
    </source>
</evidence>
<dbReference type="Proteomes" id="UP000470302">
    <property type="component" value="Unassembled WGS sequence"/>
</dbReference>
<name>A0A845GD76_9BURK</name>
<feature type="signal peptide" evidence="2">
    <location>
        <begin position="1"/>
        <end position="19"/>
    </location>
</feature>
<accession>A0A845GD76</accession>
<dbReference type="AlphaFoldDB" id="A0A845GD76"/>
<gene>
    <name evidence="3" type="ORF">GTP91_32380</name>
</gene>
<proteinExistence type="predicted"/>
<evidence type="ECO:0000256" key="2">
    <source>
        <dbReference type="SAM" id="SignalP"/>
    </source>
</evidence>
<dbReference type="RefSeq" id="WP_161100419.1">
    <property type="nucleotide sequence ID" value="NZ_WWCW01000293.1"/>
</dbReference>
<reference evidence="3 4" key="1">
    <citation type="submission" date="2020-01" db="EMBL/GenBank/DDBJ databases">
        <title>Novel species isolated from a subtropical stream in China.</title>
        <authorList>
            <person name="Lu H."/>
        </authorList>
    </citation>
    <scope>NUCLEOTIDE SEQUENCE [LARGE SCALE GENOMIC DNA]</scope>
    <source>
        <strain evidence="3 4">FT82W</strain>
    </source>
</reference>
<evidence type="ECO:0000256" key="1">
    <source>
        <dbReference type="SAM" id="MobiDB-lite"/>
    </source>
</evidence>
<evidence type="ECO:0008006" key="5">
    <source>
        <dbReference type="Google" id="ProtNLM"/>
    </source>
</evidence>